<evidence type="ECO:0000259" key="1">
    <source>
        <dbReference type="Pfam" id="PF10069"/>
    </source>
</evidence>
<dbReference type="InterPro" id="IPR016954">
    <property type="entry name" value="Uncharacterised_Vng0742h"/>
</dbReference>
<dbReference type="GO" id="GO:0016301">
    <property type="term" value="F:kinase activity"/>
    <property type="evidence" value="ECO:0007669"/>
    <property type="project" value="UniProtKB-KW"/>
</dbReference>
<feature type="domain" description="DICT" evidence="1">
    <location>
        <begin position="100"/>
        <end position="208"/>
    </location>
</feature>
<comment type="caution">
    <text evidence="2">The sequence shown here is derived from an EMBL/GenBank/DDBJ whole genome shotgun (WGS) entry which is preliminary data.</text>
</comment>
<keyword evidence="2" id="KW-0418">Kinase</keyword>
<dbReference type="Pfam" id="PF10069">
    <property type="entry name" value="DICT"/>
    <property type="match status" value="1"/>
</dbReference>
<dbReference type="InterPro" id="IPR019278">
    <property type="entry name" value="DICT_dom"/>
</dbReference>
<protein>
    <submittedName>
        <fullName evidence="2">Histidine kinase</fullName>
    </submittedName>
</protein>
<dbReference type="EMBL" id="JAKRVX010000003">
    <property type="protein sequence ID" value="MCL9816958.1"/>
    <property type="molecule type" value="Genomic_DNA"/>
</dbReference>
<name>A0AAE3K8F0_9EURY</name>
<dbReference type="PIRSF" id="PIRSF030471">
    <property type="entry name" value="STR_Vng0742h_prd"/>
    <property type="match status" value="1"/>
</dbReference>
<keyword evidence="2" id="KW-0808">Transferase</keyword>
<evidence type="ECO:0000313" key="3">
    <source>
        <dbReference type="Proteomes" id="UP001203207"/>
    </source>
</evidence>
<sequence>MSLDQFFELVDSPARSLVVVNRSEPEPVQRLLESLFANQDVNVDATSDETYPPNTVLLLEDGVSVAQSPLESLMETVLLVNSDIYTTGARDLTAVTLPDVLSKLENQRFTVQGYPRSKSEKLLLITISRLIERRAFESGSGTLRSSFQQLSRIRDEKGTNRVYRSLGGTNVDVHVYGTGDDTDVGDIPVTVHAGGTYPYRSSWFVVFSNDADGSGMALLALQEPDKSWDGFWTTETTVVSELDQFIATQL</sequence>
<dbReference type="RefSeq" id="WP_250583888.1">
    <property type="nucleotide sequence ID" value="NZ_JAKRVX010000003.1"/>
</dbReference>
<organism evidence="2 3">
    <name type="scientific">Natronocalculus amylovorans</name>
    <dbReference type="NCBI Taxonomy" id="2917812"/>
    <lineage>
        <taxon>Archaea</taxon>
        <taxon>Methanobacteriati</taxon>
        <taxon>Methanobacteriota</taxon>
        <taxon>Stenosarchaea group</taxon>
        <taxon>Halobacteria</taxon>
        <taxon>Halobacteriales</taxon>
        <taxon>Haloferacaceae</taxon>
        <taxon>Natronocalculus</taxon>
    </lineage>
</organism>
<reference evidence="2" key="1">
    <citation type="journal article" date="2022" name="Syst. Appl. Microbiol.">
        <title>Natronocalculus amylovorans gen. nov., sp. nov., and Natranaeroarchaeum aerophilus sp. nov., dominant culturable amylolytic natronoarchaea from hypersaline soda lakes in southwestern Siberia.</title>
        <authorList>
            <person name="Sorokin D.Y."/>
            <person name="Elcheninov A.G."/>
            <person name="Khizhniak T.V."/>
            <person name="Koenen M."/>
            <person name="Bale N.J."/>
            <person name="Damste J.S.S."/>
            <person name="Kublanov I.V."/>
        </authorList>
    </citation>
    <scope>NUCLEOTIDE SEQUENCE</scope>
    <source>
        <strain evidence="2">AArc-St2</strain>
    </source>
</reference>
<reference evidence="2" key="2">
    <citation type="submission" date="2022-02" db="EMBL/GenBank/DDBJ databases">
        <authorList>
            <person name="Elcheninov A.G."/>
            <person name="Sorokin D.Y."/>
            <person name="Kublanov I.V."/>
        </authorList>
    </citation>
    <scope>NUCLEOTIDE SEQUENCE</scope>
    <source>
        <strain evidence="2">AArc-St2</strain>
    </source>
</reference>
<evidence type="ECO:0000313" key="2">
    <source>
        <dbReference type="EMBL" id="MCL9816958.1"/>
    </source>
</evidence>
<gene>
    <name evidence="2" type="ORF">AArcSt2_08385</name>
</gene>
<keyword evidence="3" id="KW-1185">Reference proteome</keyword>
<dbReference type="AlphaFoldDB" id="A0AAE3K8F0"/>
<accession>A0AAE3K8F0</accession>
<proteinExistence type="predicted"/>
<dbReference type="Proteomes" id="UP001203207">
    <property type="component" value="Unassembled WGS sequence"/>
</dbReference>